<dbReference type="InterPro" id="IPR036640">
    <property type="entry name" value="ABC1_TM_sf"/>
</dbReference>
<accession>A0A7J5BB17</accession>
<dbReference type="GO" id="GO:0005886">
    <property type="term" value="C:plasma membrane"/>
    <property type="evidence" value="ECO:0007669"/>
    <property type="project" value="UniProtKB-SubCell"/>
</dbReference>
<keyword evidence="4 5" id="KW-0472">Membrane</keyword>
<feature type="transmembrane region" description="Helical" evidence="5">
    <location>
        <begin position="169"/>
        <end position="189"/>
    </location>
</feature>
<dbReference type="PANTHER" id="PTHR43394">
    <property type="entry name" value="ATP-DEPENDENT PERMEASE MDL1, MITOCHONDRIAL"/>
    <property type="match status" value="1"/>
</dbReference>
<dbReference type="GO" id="GO:0016887">
    <property type="term" value="F:ATP hydrolysis activity"/>
    <property type="evidence" value="ECO:0007669"/>
    <property type="project" value="InterPro"/>
</dbReference>
<keyword evidence="2 5" id="KW-0812">Transmembrane</keyword>
<dbReference type="PANTHER" id="PTHR43394:SF1">
    <property type="entry name" value="ATP-BINDING CASSETTE SUB-FAMILY B MEMBER 10, MITOCHONDRIAL"/>
    <property type="match status" value="1"/>
</dbReference>
<keyword evidence="8" id="KW-0067">ATP-binding</keyword>
<dbReference type="GO" id="GO:0005524">
    <property type="term" value="F:ATP binding"/>
    <property type="evidence" value="ECO:0007669"/>
    <property type="project" value="UniProtKB-KW"/>
</dbReference>
<evidence type="ECO:0000313" key="8">
    <source>
        <dbReference type="EMBL" id="KAB1643235.1"/>
    </source>
</evidence>
<dbReference type="AlphaFoldDB" id="A0A7J5BB17"/>
<reference evidence="8 9" key="1">
    <citation type="submission" date="2019-09" db="EMBL/GenBank/DDBJ databases">
        <title>Phylogeny of genus Pseudoclavibacter and closely related genus.</title>
        <authorList>
            <person name="Li Y."/>
        </authorList>
    </citation>
    <scope>NUCLEOTIDE SEQUENCE [LARGE SCALE GENOMIC DNA]</scope>
    <source>
        <strain evidence="8 9">KCTC 13959</strain>
    </source>
</reference>
<evidence type="ECO:0000256" key="3">
    <source>
        <dbReference type="ARBA" id="ARBA00022989"/>
    </source>
</evidence>
<dbReference type="PROSITE" id="PS50893">
    <property type="entry name" value="ABC_TRANSPORTER_2"/>
    <property type="match status" value="1"/>
</dbReference>
<dbReference type="Proteomes" id="UP000433493">
    <property type="component" value="Unassembled WGS sequence"/>
</dbReference>
<dbReference type="RefSeq" id="WP_158052284.1">
    <property type="nucleotide sequence ID" value="NZ_WBKB01000004.1"/>
</dbReference>
<feature type="transmembrane region" description="Helical" evidence="5">
    <location>
        <begin position="96"/>
        <end position="117"/>
    </location>
</feature>
<gene>
    <name evidence="8" type="ORF">F8O05_08435</name>
</gene>
<dbReference type="CDD" id="cd07346">
    <property type="entry name" value="ABC_6TM_exporters"/>
    <property type="match status" value="1"/>
</dbReference>
<dbReference type="SUPFAM" id="SSF90123">
    <property type="entry name" value="ABC transporter transmembrane region"/>
    <property type="match status" value="1"/>
</dbReference>
<feature type="transmembrane region" description="Helical" evidence="5">
    <location>
        <begin position="62"/>
        <end position="84"/>
    </location>
</feature>
<keyword evidence="9" id="KW-1185">Reference proteome</keyword>
<dbReference type="Gene3D" id="1.20.1560.10">
    <property type="entry name" value="ABC transporter type 1, transmembrane domain"/>
    <property type="match status" value="1"/>
</dbReference>
<dbReference type="Pfam" id="PF00005">
    <property type="entry name" value="ABC_tran"/>
    <property type="match status" value="1"/>
</dbReference>
<dbReference type="EMBL" id="WBKB01000004">
    <property type="protein sequence ID" value="KAB1643235.1"/>
    <property type="molecule type" value="Genomic_DNA"/>
</dbReference>
<dbReference type="OrthoDB" id="4966664at2"/>
<name>A0A7J5BB17_9MICO</name>
<evidence type="ECO:0000313" key="9">
    <source>
        <dbReference type="Proteomes" id="UP000433493"/>
    </source>
</evidence>
<keyword evidence="8" id="KW-0547">Nucleotide-binding</keyword>
<dbReference type="InterPro" id="IPR027417">
    <property type="entry name" value="P-loop_NTPase"/>
</dbReference>
<evidence type="ECO:0000259" key="6">
    <source>
        <dbReference type="PROSITE" id="PS50893"/>
    </source>
</evidence>
<evidence type="ECO:0000256" key="4">
    <source>
        <dbReference type="ARBA" id="ARBA00023136"/>
    </source>
</evidence>
<dbReference type="GO" id="GO:0015421">
    <property type="term" value="F:ABC-type oligopeptide transporter activity"/>
    <property type="evidence" value="ECO:0007669"/>
    <property type="project" value="TreeGrafter"/>
</dbReference>
<evidence type="ECO:0000256" key="5">
    <source>
        <dbReference type="SAM" id="Phobius"/>
    </source>
</evidence>
<sequence length="573" mass="60109">MSIDSRDRSGLGRGPFTRWLPVLLQAEASPPTAEPYRATADTTTGRFLLQVLFSASRLTIPATILAVLWQIGEALVPVIAGAAIDRALATGDVAQLVLWLAILAANFLMLSLSYRFASQLSARGSELVQHRLRATLSSSVLHPATASPRGPGGDVVSTMTNDVARIGQLRLVVFPVGEAAGVIFIAVSLLLIHPLLGLVTLVGAPLAVWLMSILSRHYARTSRSYQTLLAETVGQATDLVTGYRVIKGVRAEGEATNRYQQASQRTLKGAFLSTTALGRFRAGSDTVAGVFVAGVAALAGWFAVTGELSIGGLIAGVGLAQSLLAPMQMITGNAIPFGAAAYASAGRVLEHLTEGMAPNTESPSTGASLTAVPALDLLFPDRDAIRIKPGECVAIRTHDHEAALLTDALLHPHRAATACIRLDNISAQDLTEREYRERVVVAPHHAALFTGTLTENLALTGAATETQTLALWATASDDVIASVGGLEGEIGEMGGRLSGGQRQRLALARALASEAPILVLQDPTTAVDSVTEALIAERFSQLRRGRTTLIFTASPALLGACDRIIDLRAGGLA</sequence>
<dbReference type="InterPro" id="IPR003439">
    <property type="entry name" value="ABC_transporter-like_ATP-bd"/>
</dbReference>
<feature type="domain" description="ABC transporter" evidence="6">
    <location>
        <begin position="364"/>
        <end position="573"/>
    </location>
</feature>
<dbReference type="InterPro" id="IPR017871">
    <property type="entry name" value="ABC_transporter-like_CS"/>
</dbReference>
<evidence type="ECO:0000256" key="2">
    <source>
        <dbReference type="ARBA" id="ARBA00022692"/>
    </source>
</evidence>
<organism evidence="8 9">
    <name type="scientific">Gulosibacter chungangensis</name>
    <dbReference type="NCBI Taxonomy" id="979746"/>
    <lineage>
        <taxon>Bacteria</taxon>
        <taxon>Bacillati</taxon>
        <taxon>Actinomycetota</taxon>
        <taxon>Actinomycetes</taxon>
        <taxon>Micrococcales</taxon>
        <taxon>Microbacteriaceae</taxon>
        <taxon>Gulosibacter</taxon>
    </lineage>
</organism>
<evidence type="ECO:0000259" key="7">
    <source>
        <dbReference type="PROSITE" id="PS50929"/>
    </source>
</evidence>
<evidence type="ECO:0000256" key="1">
    <source>
        <dbReference type="ARBA" id="ARBA00004651"/>
    </source>
</evidence>
<feature type="domain" description="ABC transmembrane type-1" evidence="7">
    <location>
        <begin position="62"/>
        <end position="339"/>
    </location>
</feature>
<dbReference type="SUPFAM" id="SSF52540">
    <property type="entry name" value="P-loop containing nucleoside triphosphate hydrolases"/>
    <property type="match status" value="1"/>
</dbReference>
<dbReference type="Pfam" id="PF00664">
    <property type="entry name" value="ABC_membrane"/>
    <property type="match status" value="1"/>
</dbReference>
<proteinExistence type="predicted"/>
<feature type="transmembrane region" description="Helical" evidence="5">
    <location>
        <begin position="286"/>
        <end position="304"/>
    </location>
</feature>
<dbReference type="Gene3D" id="3.40.50.300">
    <property type="entry name" value="P-loop containing nucleotide triphosphate hydrolases"/>
    <property type="match status" value="1"/>
</dbReference>
<comment type="caution">
    <text evidence="8">The sequence shown here is derived from an EMBL/GenBank/DDBJ whole genome shotgun (WGS) entry which is preliminary data.</text>
</comment>
<protein>
    <submittedName>
        <fullName evidence="8">ABC transporter ATP-binding protein</fullName>
    </submittedName>
</protein>
<dbReference type="PROSITE" id="PS50929">
    <property type="entry name" value="ABC_TM1F"/>
    <property type="match status" value="1"/>
</dbReference>
<feature type="transmembrane region" description="Helical" evidence="5">
    <location>
        <begin position="195"/>
        <end position="214"/>
    </location>
</feature>
<comment type="subcellular location">
    <subcellularLocation>
        <location evidence="1">Cell membrane</location>
        <topology evidence="1">Multi-pass membrane protein</topology>
    </subcellularLocation>
</comment>
<dbReference type="InterPro" id="IPR011527">
    <property type="entry name" value="ABC1_TM_dom"/>
</dbReference>
<dbReference type="PROSITE" id="PS00211">
    <property type="entry name" value="ABC_TRANSPORTER_1"/>
    <property type="match status" value="1"/>
</dbReference>
<dbReference type="InterPro" id="IPR039421">
    <property type="entry name" value="Type_1_exporter"/>
</dbReference>
<keyword evidence="3 5" id="KW-1133">Transmembrane helix</keyword>